<keyword evidence="3 6" id="KW-0812">Transmembrane</keyword>
<comment type="subcellular location">
    <subcellularLocation>
        <location evidence="1">Membrane</location>
        <topology evidence="1">Multi-pass membrane protein</topology>
    </subcellularLocation>
</comment>
<feature type="transmembrane region" description="Helical" evidence="6">
    <location>
        <begin position="342"/>
        <end position="362"/>
    </location>
</feature>
<sequence length="419" mass="43022">MSLRLPRRALLPVLFLLYALNFTDRSALGVLGGAIQADMGLSDAGMGLIHSALLISLPLLILPAAALNDIVGRRRMLSLAAALWSGATALAGGAAGFVSFGTARFLAGVNEAFTGAGASSWLAAMYPPSRRGKVLGLFFMCLPAGMALGTFAGSLSFDLTGSWRPCFYLLAACGLLTAVLVPLLPDAQPRVRPGAYAADIALVLRSRTLLLTGLGAAMYNIILYSYQAWTPTLLARAYGGQAEGTTGPAFAVMLLAGAAGAWAGGLLADRWQSRRRDGRVFAAMSAVLLTALSKMVFYLCAGRVGYGSACLVGVVDGTLSILPMAVLFSIVQDVAPEAYRSLSVGVMGTISFLAGGAWGPLLTGMLSAALGEGAAGMGAALALSALAALPACVFLYCARASYVADRLAATRRSSSSSGE</sequence>
<keyword evidence="5 6" id="KW-0472">Membrane</keyword>
<evidence type="ECO:0000256" key="4">
    <source>
        <dbReference type="ARBA" id="ARBA00022989"/>
    </source>
</evidence>
<feature type="domain" description="Major facilitator superfamily (MFS) profile" evidence="7">
    <location>
        <begin position="10"/>
        <end position="402"/>
    </location>
</feature>
<dbReference type="SUPFAM" id="SSF103473">
    <property type="entry name" value="MFS general substrate transporter"/>
    <property type="match status" value="1"/>
</dbReference>
<dbReference type="PANTHER" id="PTHR23505:SF79">
    <property type="entry name" value="PROTEIN SPINSTER"/>
    <property type="match status" value="1"/>
</dbReference>
<dbReference type="PROSITE" id="PS50850">
    <property type="entry name" value="MFS"/>
    <property type="match status" value="1"/>
</dbReference>
<dbReference type="EMBL" id="DXAN01000002">
    <property type="protein sequence ID" value="HJA07662.1"/>
    <property type="molecule type" value="Genomic_DNA"/>
</dbReference>
<evidence type="ECO:0000256" key="2">
    <source>
        <dbReference type="ARBA" id="ARBA00022448"/>
    </source>
</evidence>
<feature type="transmembrane region" description="Helical" evidence="6">
    <location>
        <begin position="305"/>
        <end position="330"/>
    </location>
</feature>
<dbReference type="GO" id="GO:0016020">
    <property type="term" value="C:membrane"/>
    <property type="evidence" value="ECO:0007669"/>
    <property type="project" value="UniProtKB-SubCell"/>
</dbReference>
<feature type="transmembrane region" description="Helical" evidence="6">
    <location>
        <begin position="249"/>
        <end position="268"/>
    </location>
</feature>
<feature type="transmembrane region" description="Helical" evidence="6">
    <location>
        <begin position="167"/>
        <end position="187"/>
    </location>
</feature>
<organism evidence="8 9">
    <name type="scientific">Candidatus Mailhella merdigallinarum</name>
    <dbReference type="NCBI Taxonomy" id="2838658"/>
    <lineage>
        <taxon>Bacteria</taxon>
        <taxon>Pseudomonadati</taxon>
        <taxon>Thermodesulfobacteriota</taxon>
        <taxon>Desulfovibrionia</taxon>
        <taxon>Desulfovibrionales</taxon>
        <taxon>Desulfovibrionaceae</taxon>
        <taxon>Mailhella</taxon>
    </lineage>
</organism>
<feature type="transmembrane region" description="Helical" evidence="6">
    <location>
        <begin position="280"/>
        <end position="299"/>
    </location>
</feature>
<feature type="transmembrane region" description="Helical" evidence="6">
    <location>
        <begin position="105"/>
        <end position="123"/>
    </location>
</feature>
<evidence type="ECO:0000256" key="3">
    <source>
        <dbReference type="ARBA" id="ARBA00022692"/>
    </source>
</evidence>
<evidence type="ECO:0000256" key="6">
    <source>
        <dbReference type="SAM" id="Phobius"/>
    </source>
</evidence>
<dbReference type="Gene3D" id="1.20.1250.20">
    <property type="entry name" value="MFS general substrate transporter like domains"/>
    <property type="match status" value="2"/>
</dbReference>
<feature type="transmembrane region" description="Helical" evidence="6">
    <location>
        <begin position="135"/>
        <end position="155"/>
    </location>
</feature>
<feature type="transmembrane region" description="Helical" evidence="6">
    <location>
        <begin position="79"/>
        <end position="99"/>
    </location>
</feature>
<evidence type="ECO:0000313" key="9">
    <source>
        <dbReference type="Proteomes" id="UP000824225"/>
    </source>
</evidence>
<dbReference type="InterPro" id="IPR036259">
    <property type="entry name" value="MFS_trans_sf"/>
</dbReference>
<feature type="transmembrane region" description="Helical" evidence="6">
    <location>
        <begin position="208"/>
        <end position="229"/>
    </location>
</feature>
<comment type="caution">
    <text evidence="8">The sequence shown here is derived from an EMBL/GenBank/DDBJ whole genome shotgun (WGS) entry which is preliminary data.</text>
</comment>
<feature type="transmembrane region" description="Helical" evidence="6">
    <location>
        <begin position="48"/>
        <end position="67"/>
    </location>
</feature>
<reference evidence="8" key="1">
    <citation type="journal article" date="2021" name="PeerJ">
        <title>Extensive microbial diversity within the chicken gut microbiome revealed by metagenomics and culture.</title>
        <authorList>
            <person name="Gilroy R."/>
            <person name="Ravi A."/>
            <person name="Getino M."/>
            <person name="Pursley I."/>
            <person name="Horton D.L."/>
            <person name="Alikhan N.F."/>
            <person name="Baker D."/>
            <person name="Gharbi K."/>
            <person name="Hall N."/>
            <person name="Watson M."/>
            <person name="Adriaenssens E.M."/>
            <person name="Foster-Nyarko E."/>
            <person name="Jarju S."/>
            <person name="Secka A."/>
            <person name="Antonio M."/>
            <person name="Oren A."/>
            <person name="Chaudhuri R.R."/>
            <person name="La Ragione R."/>
            <person name="Hildebrand F."/>
            <person name="Pallen M.J."/>
        </authorList>
    </citation>
    <scope>NUCLEOTIDE SEQUENCE</scope>
    <source>
        <strain evidence="8">CHK186-16707</strain>
    </source>
</reference>
<evidence type="ECO:0000256" key="1">
    <source>
        <dbReference type="ARBA" id="ARBA00004141"/>
    </source>
</evidence>
<dbReference type="Proteomes" id="UP000824225">
    <property type="component" value="Unassembled WGS sequence"/>
</dbReference>
<feature type="transmembrane region" description="Helical" evidence="6">
    <location>
        <begin position="374"/>
        <end position="397"/>
    </location>
</feature>
<dbReference type="AlphaFoldDB" id="A0A9D2HBX5"/>
<proteinExistence type="predicted"/>
<evidence type="ECO:0000259" key="7">
    <source>
        <dbReference type="PROSITE" id="PS50850"/>
    </source>
</evidence>
<dbReference type="Pfam" id="PF07690">
    <property type="entry name" value="MFS_1"/>
    <property type="match status" value="1"/>
</dbReference>
<gene>
    <name evidence="8" type="ORF">H9962_00505</name>
</gene>
<dbReference type="InterPro" id="IPR020846">
    <property type="entry name" value="MFS_dom"/>
</dbReference>
<dbReference type="PANTHER" id="PTHR23505">
    <property type="entry name" value="SPINSTER"/>
    <property type="match status" value="1"/>
</dbReference>
<keyword evidence="4 6" id="KW-1133">Transmembrane helix</keyword>
<dbReference type="InterPro" id="IPR011701">
    <property type="entry name" value="MFS"/>
</dbReference>
<dbReference type="InterPro" id="IPR044770">
    <property type="entry name" value="MFS_spinster-like"/>
</dbReference>
<evidence type="ECO:0000313" key="8">
    <source>
        <dbReference type="EMBL" id="HJA07662.1"/>
    </source>
</evidence>
<accession>A0A9D2HBX5</accession>
<dbReference type="GO" id="GO:0022857">
    <property type="term" value="F:transmembrane transporter activity"/>
    <property type="evidence" value="ECO:0007669"/>
    <property type="project" value="InterPro"/>
</dbReference>
<reference evidence="8" key="2">
    <citation type="submission" date="2021-04" db="EMBL/GenBank/DDBJ databases">
        <authorList>
            <person name="Gilroy R."/>
        </authorList>
    </citation>
    <scope>NUCLEOTIDE SEQUENCE</scope>
    <source>
        <strain evidence="8">CHK186-16707</strain>
    </source>
</reference>
<name>A0A9D2HBX5_9BACT</name>
<evidence type="ECO:0000256" key="5">
    <source>
        <dbReference type="ARBA" id="ARBA00023136"/>
    </source>
</evidence>
<protein>
    <submittedName>
        <fullName evidence="8">MFS transporter</fullName>
    </submittedName>
</protein>
<keyword evidence="2" id="KW-0813">Transport</keyword>